<sequence>MVDNLPLIPDKGPPCTDVRSVLRTVFRELNYLPPLTVQSSPQGKTELGGEHGDQSLPSVDHWVDKYKSECNIISNHEDEIKDHRAKQVARKPLPNVFKLHERGVNKHLPKCSLDGGLVCRKDLKPEVEQNAGRDGSLWVKNILNVSSCDVSTVTVNTKRRAPAEIKLCPETSVLSFSVGPHVMHTAASVVRSTPETVTHINYILCVPPKLDFINSFVGNLYAKNIRLVNMTKFECRLSIIPPKHREFDVEIRSPRGLTITSGATVELIVRFKPSDVRVLKDELIVKVSRGQTCTIPIACYMQPPLLDIVVPTVNRAVDQTPLGSSSKDDDCKLDVVELGARLLGDVHCSRVLLYCKAKHAEFFVLTEDAWVDWDLDCLTTRCSVIADSFVFWPAWWRGGGLVKACVWCCGDSVGAFGTELRVLSSTAINRQLSLLADVMLFNPHHLVIEAHEKDFDICSESDPGCEYYVNMGTALQHRSLSATVRLVNNSPILYSYYWEVRRWGVCFCWEEERESQGLDEESEFLCTGARESKRMAGEDPEAYAQKNKAEHMVVVGPGEDQILPRTSCTLRVSVPDVGEKVGVQRSVLRLILKDIPKESFPANYKPMILHTKEVASVPIPGLQSSKREVCDVVCAEMEVWWRVVPLRFVLDPPVVPLYHSRRQKSVEVTVTACKLFGWDKSRVMYVTPKRVSAPEPMLLSTARCLTNCFTVPLPSMQNQSPETDVLALVADNDEWTAECVITRRCETRHPALQPGMVWLGVVPPKTKLRAAFLIKNDTYQRNWFWCEAFRWIGENNPRPACVGQIPCRDCKEIACTCAIVRPSRGALDHGGAANIFYNVNAPERDGCVATLLRARRCQPDLSMVHSGPATEARAALVAYRVLAPRVTLRVQPCGGTSAECGECEVDAGALASELGSSTLRPSKALVVGRRTCYRLRVTNITPLPTSVHFDKLIDGTDFLKVTFTPNDFSLSGYAKVNVTVVLAARRVCERRMFVCRAIVLRAYQPLYLIIDAAISGVQVSLQVPVGEGAVTDDFVIMRRTQRNGSEEKKGHISTPSDIFPEEDRKRAVIKANVCKCHFELQYIPPVKRPRPPPQREEDYPPIEIVTEPPMLTRVCPCFPHCKPFIPDAPESISLEYINMPLRKVCKRRLLLRNESIVTAHWTAAIRRWPRRHKRTIETDQWAGDVCESGVALSCHPTSGVLASCAHVEIIVQVYADCWGVYRDQILIQVENVDPIVVDIWMQVIGPPLQFKIQPNYAQDELPIMWLSPTDARRSLVVRNISRSELTVQAYVTRKNEREQDVLPFRLYMRMYDILPVTCPCVTAFGSVSKTSSTTSYVSSDMDTGVEVYLAPDHGPQDDTFYSVMPEECSIKPDECITWDVVLDPPPSPETAPDTTLMLRLKPHKKAGDNWYRDEPQPQLVQLRQVARLSRLKLSCDEIVVKIGALDLPLGNFLRIRKRFRVLNVGNGMLTVRLQTCVPWCIVQSCESDNQKSKKICNDVENKALKRNEAVTWDLPPTSSTEVCVEVCVTTVEAWPTSMVSTCSPFSYAPRRRETTPLYLYEDFLLLQTLPLTVDVEYPVIKVEPCSLDFGFVTDGDSKKTYISVSHTSLTATLALVVQRDGCEEFVFWPSILQVAPGCSERIYIQYTAVWRHGPAECCITVQECSAAGGWCRGAVALRASPALDHKWRAEVHDHTDDEHLLPARVQHYLP</sequence>
<dbReference type="GO" id="GO:0005929">
    <property type="term" value="C:cilium"/>
    <property type="evidence" value="ECO:0007669"/>
    <property type="project" value="TreeGrafter"/>
</dbReference>
<comment type="caution">
    <text evidence="1">The sequence shown here is derived from an EMBL/GenBank/DDBJ whole genome shotgun (WGS) entry which is preliminary data.</text>
</comment>
<proteinExistence type="predicted"/>
<dbReference type="PANTHER" id="PTHR46348:SF1">
    <property type="entry name" value="DELETED IN LUNG AND ESOPHAGEAL CANCER PROTEIN 1"/>
    <property type="match status" value="1"/>
</dbReference>
<organism evidence="1 2">
    <name type="scientific">Arctia plantaginis</name>
    <name type="common">Wood tiger moth</name>
    <name type="synonym">Phalaena plantaginis</name>
    <dbReference type="NCBI Taxonomy" id="874455"/>
    <lineage>
        <taxon>Eukaryota</taxon>
        <taxon>Metazoa</taxon>
        <taxon>Ecdysozoa</taxon>
        <taxon>Arthropoda</taxon>
        <taxon>Hexapoda</taxon>
        <taxon>Insecta</taxon>
        <taxon>Pterygota</taxon>
        <taxon>Neoptera</taxon>
        <taxon>Endopterygota</taxon>
        <taxon>Lepidoptera</taxon>
        <taxon>Glossata</taxon>
        <taxon>Ditrysia</taxon>
        <taxon>Noctuoidea</taxon>
        <taxon>Erebidae</taxon>
        <taxon>Arctiinae</taxon>
        <taxon>Arctia</taxon>
    </lineage>
</organism>
<dbReference type="EMBL" id="CADEBC010000559">
    <property type="protein sequence ID" value="CAB3252809.1"/>
    <property type="molecule type" value="Genomic_DNA"/>
</dbReference>
<dbReference type="GO" id="GO:0015631">
    <property type="term" value="F:tubulin binding"/>
    <property type="evidence" value="ECO:0007669"/>
    <property type="project" value="TreeGrafter"/>
</dbReference>
<evidence type="ECO:0000313" key="2">
    <source>
        <dbReference type="Proteomes" id="UP000494106"/>
    </source>
</evidence>
<dbReference type="Proteomes" id="UP000494106">
    <property type="component" value="Unassembled WGS sequence"/>
</dbReference>
<gene>
    <name evidence="1" type="ORF">APLA_LOCUS13725</name>
</gene>
<dbReference type="GO" id="GO:0008285">
    <property type="term" value="P:negative regulation of cell population proliferation"/>
    <property type="evidence" value="ECO:0007669"/>
    <property type="project" value="InterPro"/>
</dbReference>
<name>A0A8S1B4I4_ARCPL</name>
<dbReference type="InterPro" id="IPR033304">
    <property type="entry name" value="DLEC1"/>
</dbReference>
<reference evidence="1 2" key="1">
    <citation type="submission" date="2020-04" db="EMBL/GenBank/DDBJ databases">
        <authorList>
            <person name="Wallbank WR R."/>
            <person name="Pardo Diaz C."/>
            <person name="Kozak K."/>
            <person name="Martin S."/>
            <person name="Jiggins C."/>
            <person name="Moest M."/>
            <person name="Warren A I."/>
            <person name="Byers J.R.P. K."/>
            <person name="Montejo-Kovacevich G."/>
            <person name="Yen C E."/>
        </authorList>
    </citation>
    <scope>NUCLEOTIDE SEQUENCE [LARGE SCALE GENOMIC DNA]</scope>
</reference>
<accession>A0A8S1B4I4</accession>
<dbReference type="GO" id="GO:0005737">
    <property type="term" value="C:cytoplasm"/>
    <property type="evidence" value="ECO:0007669"/>
    <property type="project" value="TreeGrafter"/>
</dbReference>
<dbReference type="InterPro" id="IPR013783">
    <property type="entry name" value="Ig-like_fold"/>
</dbReference>
<dbReference type="PANTHER" id="PTHR46348">
    <property type="entry name" value="DELETED IN LUNG AND ESOPHAGEAL CANCER PROTEIN 1"/>
    <property type="match status" value="1"/>
</dbReference>
<evidence type="ECO:0000313" key="1">
    <source>
        <dbReference type="EMBL" id="CAB3252809.1"/>
    </source>
</evidence>
<dbReference type="OrthoDB" id="2115465at2759"/>
<keyword evidence="2" id="KW-1185">Reference proteome</keyword>
<protein>
    <submittedName>
        <fullName evidence="1">Uncharacterized protein</fullName>
    </submittedName>
</protein>
<dbReference type="Gene3D" id="2.60.40.10">
    <property type="entry name" value="Immunoglobulins"/>
    <property type="match status" value="1"/>
</dbReference>